<feature type="non-terminal residue" evidence="1">
    <location>
        <position position="1"/>
    </location>
</feature>
<keyword evidence="2" id="KW-1185">Reference proteome</keyword>
<comment type="caution">
    <text evidence="1">The sequence shown here is derived from an EMBL/GenBank/DDBJ whole genome shotgun (WGS) entry which is preliminary data.</text>
</comment>
<reference evidence="1" key="1">
    <citation type="submission" date="2021-06" db="EMBL/GenBank/DDBJ databases">
        <authorList>
            <person name="Kallberg Y."/>
            <person name="Tangrot J."/>
            <person name="Rosling A."/>
        </authorList>
    </citation>
    <scope>NUCLEOTIDE SEQUENCE</scope>
    <source>
        <strain evidence="1">FL130A</strain>
    </source>
</reference>
<gene>
    <name evidence="1" type="ORF">ALEPTO_LOCUS12976</name>
</gene>
<sequence>ALRTGHVVLDTAGNSAGWARSASIRLAGHTMLDMGWARSASIRLAGHTMLDMGWARYAGYGLGTLYWIGLGTKNSVN</sequence>
<name>A0A9N9IM77_9GLOM</name>
<evidence type="ECO:0000313" key="1">
    <source>
        <dbReference type="EMBL" id="CAG8741784.1"/>
    </source>
</evidence>
<dbReference type="Proteomes" id="UP000789508">
    <property type="component" value="Unassembled WGS sequence"/>
</dbReference>
<dbReference type="EMBL" id="CAJVPS010035665">
    <property type="protein sequence ID" value="CAG8741784.1"/>
    <property type="molecule type" value="Genomic_DNA"/>
</dbReference>
<dbReference type="AlphaFoldDB" id="A0A9N9IM77"/>
<protein>
    <submittedName>
        <fullName evidence="1">924_t:CDS:1</fullName>
    </submittedName>
</protein>
<accession>A0A9N9IM77</accession>
<evidence type="ECO:0000313" key="2">
    <source>
        <dbReference type="Proteomes" id="UP000789508"/>
    </source>
</evidence>
<organism evidence="1 2">
    <name type="scientific">Ambispora leptoticha</name>
    <dbReference type="NCBI Taxonomy" id="144679"/>
    <lineage>
        <taxon>Eukaryota</taxon>
        <taxon>Fungi</taxon>
        <taxon>Fungi incertae sedis</taxon>
        <taxon>Mucoromycota</taxon>
        <taxon>Glomeromycotina</taxon>
        <taxon>Glomeromycetes</taxon>
        <taxon>Archaeosporales</taxon>
        <taxon>Ambisporaceae</taxon>
        <taxon>Ambispora</taxon>
    </lineage>
</organism>
<proteinExistence type="predicted"/>